<sequence length="110" mass="12754">MNWIPLRSIEDLEHVIYLSKEKPQVIFKHSTRCNISSVAKNRLERAGAGELQFHYLDLISYRPLSNSVAERFAVEHESPQILVIKDGKCIYNESHMGIDMDEIKDQLQLN</sequence>
<dbReference type="EMBL" id="CP060007">
    <property type="protein sequence ID" value="QNA42911.1"/>
    <property type="molecule type" value="Genomic_DNA"/>
</dbReference>
<dbReference type="NCBIfam" id="TIGR04019">
    <property type="entry name" value="B_thiol_YtxJ"/>
    <property type="match status" value="1"/>
</dbReference>
<protein>
    <submittedName>
        <fullName evidence="1">Bacillithiol system redox-active protein YtxJ</fullName>
    </submittedName>
</protein>
<organism evidence="1 2">
    <name type="scientific">Lacibacter sediminis</name>
    <dbReference type="NCBI Taxonomy" id="2760713"/>
    <lineage>
        <taxon>Bacteria</taxon>
        <taxon>Pseudomonadati</taxon>
        <taxon>Bacteroidota</taxon>
        <taxon>Chitinophagia</taxon>
        <taxon>Chitinophagales</taxon>
        <taxon>Chitinophagaceae</taxon>
        <taxon>Lacibacter</taxon>
    </lineage>
</organism>
<dbReference type="Gene3D" id="3.40.30.10">
    <property type="entry name" value="Glutaredoxin"/>
    <property type="match status" value="1"/>
</dbReference>
<dbReference type="Pfam" id="PF11009">
    <property type="entry name" value="BrxC"/>
    <property type="match status" value="1"/>
</dbReference>
<name>A0A7G5XBQ8_9BACT</name>
<dbReference type="RefSeq" id="WP_182801177.1">
    <property type="nucleotide sequence ID" value="NZ_CP060007.1"/>
</dbReference>
<gene>
    <name evidence="1" type="primary">ytxJ</name>
    <name evidence="1" type="ORF">H4075_12505</name>
</gene>
<evidence type="ECO:0000313" key="2">
    <source>
        <dbReference type="Proteomes" id="UP000515344"/>
    </source>
</evidence>
<proteinExistence type="predicted"/>
<reference evidence="2" key="1">
    <citation type="submission" date="2020-08" db="EMBL/GenBank/DDBJ databases">
        <title>Lacibacter sp. S13-6-6 genome sequencing.</title>
        <authorList>
            <person name="Jin L."/>
        </authorList>
    </citation>
    <scope>NUCLEOTIDE SEQUENCE [LARGE SCALE GENOMIC DNA]</scope>
    <source>
        <strain evidence="2">S13-6-6</strain>
    </source>
</reference>
<dbReference type="InterPro" id="IPR022551">
    <property type="entry name" value="BrxC"/>
</dbReference>
<dbReference type="Proteomes" id="UP000515344">
    <property type="component" value="Chromosome"/>
</dbReference>
<dbReference type="KEGG" id="lacs:H4075_12505"/>
<evidence type="ECO:0000313" key="1">
    <source>
        <dbReference type="EMBL" id="QNA42911.1"/>
    </source>
</evidence>
<accession>A0A7G5XBQ8</accession>
<keyword evidence="2" id="KW-1185">Reference proteome</keyword>
<dbReference type="AlphaFoldDB" id="A0A7G5XBQ8"/>